<keyword evidence="2" id="KW-1185">Reference proteome</keyword>
<protein>
    <submittedName>
        <fullName evidence="1">Uncharacterized protein</fullName>
    </submittedName>
</protein>
<dbReference type="AlphaFoldDB" id="A0A1C5G6K8"/>
<reference evidence="1 2" key="1">
    <citation type="submission" date="2016-06" db="EMBL/GenBank/DDBJ databases">
        <authorList>
            <person name="Kjaerup R.B."/>
            <person name="Dalgaard T.S."/>
            <person name="Juul-Madsen H.R."/>
        </authorList>
    </citation>
    <scope>NUCLEOTIDE SEQUENCE [LARGE SCALE GENOMIC DNA]</scope>
    <source>
        <strain evidence="1 2">DSM 43913</strain>
    </source>
</reference>
<gene>
    <name evidence="1" type="ORF">GA0070610_1797</name>
</gene>
<sequence>MSIVFRINDGLYIPQVTAKAVMPLPPLPGDGGAVDVAEGDEITELELLTITGPPTVVASAVDALAAHLEELVPKIAHLYNDHESPQHGG</sequence>
<dbReference type="GeneID" id="95801635"/>
<evidence type="ECO:0000313" key="2">
    <source>
        <dbReference type="Proteomes" id="UP000198251"/>
    </source>
</evidence>
<dbReference type="Proteomes" id="UP000198251">
    <property type="component" value="Chromosome I"/>
</dbReference>
<dbReference type="EMBL" id="LT607733">
    <property type="protein sequence ID" value="SCG15563.1"/>
    <property type="molecule type" value="Genomic_DNA"/>
</dbReference>
<name>A0A1C5G6K8_MICEH</name>
<proteinExistence type="predicted"/>
<evidence type="ECO:0000313" key="1">
    <source>
        <dbReference type="EMBL" id="SCG15563.1"/>
    </source>
</evidence>
<dbReference type="RefSeq" id="WP_088999577.1">
    <property type="nucleotide sequence ID" value="NZ_LT607733.1"/>
</dbReference>
<organism evidence="1 2">
    <name type="scientific">Micromonospora echinofusca</name>
    <dbReference type="NCBI Taxonomy" id="47858"/>
    <lineage>
        <taxon>Bacteria</taxon>
        <taxon>Bacillati</taxon>
        <taxon>Actinomycetota</taxon>
        <taxon>Actinomycetes</taxon>
        <taxon>Micromonosporales</taxon>
        <taxon>Micromonosporaceae</taxon>
        <taxon>Micromonospora</taxon>
    </lineage>
</organism>
<accession>A0A1C5G6K8</accession>